<proteinExistence type="predicted"/>
<name>A0A1I3ZEC6_9BACL</name>
<protein>
    <submittedName>
        <fullName evidence="1">Uncharacterized protein</fullName>
    </submittedName>
</protein>
<evidence type="ECO:0000313" key="2">
    <source>
        <dbReference type="Proteomes" id="UP000198915"/>
    </source>
</evidence>
<keyword evidence="2" id="KW-1185">Reference proteome</keyword>
<dbReference type="Proteomes" id="UP000198915">
    <property type="component" value="Unassembled WGS sequence"/>
</dbReference>
<organism evidence="1 2">
    <name type="scientific">Brevibacillus centrosporus</name>
    <dbReference type="NCBI Taxonomy" id="54910"/>
    <lineage>
        <taxon>Bacteria</taxon>
        <taxon>Bacillati</taxon>
        <taxon>Bacillota</taxon>
        <taxon>Bacilli</taxon>
        <taxon>Bacillales</taxon>
        <taxon>Paenibacillaceae</taxon>
        <taxon>Brevibacillus</taxon>
    </lineage>
</organism>
<evidence type="ECO:0000313" key="1">
    <source>
        <dbReference type="EMBL" id="SFK42365.1"/>
    </source>
</evidence>
<sequence length="77" mass="8463">MMLNIQIIKGAWRKIVLGQDIQGILQSLAALLTSHGVLIVQTLHPFSAMLPENKGSFVLLRTKKEAHPQPPSSISHI</sequence>
<gene>
    <name evidence="1" type="ORF">SAMN05518846_11342</name>
</gene>
<reference evidence="2" key="1">
    <citation type="submission" date="2016-10" db="EMBL/GenBank/DDBJ databases">
        <authorList>
            <person name="Varghese N."/>
            <person name="Submissions S."/>
        </authorList>
    </citation>
    <scope>NUCLEOTIDE SEQUENCE [LARGE SCALE GENOMIC DNA]</scope>
    <source>
        <strain evidence="2">OK042</strain>
    </source>
</reference>
<dbReference type="AlphaFoldDB" id="A0A1I3ZEC6"/>
<accession>A0A1I3ZEC6</accession>
<dbReference type="EMBL" id="FORT01000013">
    <property type="protein sequence ID" value="SFK42365.1"/>
    <property type="molecule type" value="Genomic_DNA"/>
</dbReference>